<dbReference type="InterPro" id="IPR016024">
    <property type="entry name" value="ARM-type_fold"/>
</dbReference>
<dbReference type="SUPFAM" id="SSF48371">
    <property type="entry name" value="ARM repeat"/>
    <property type="match status" value="1"/>
</dbReference>
<accession>A0A9N8WE30</accession>
<evidence type="ECO:0000256" key="1">
    <source>
        <dbReference type="ARBA" id="ARBA00034736"/>
    </source>
</evidence>
<dbReference type="GO" id="GO:0110078">
    <property type="term" value="C:TTT Hsp90 cochaperone complex"/>
    <property type="evidence" value="ECO:0007669"/>
    <property type="project" value="InterPro"/>
</dbReference>
<dbReference type="Proteomes" id="UP000789342">
    <property type="component" value="Unassembled WGS sequence"/>
</dbReference>
<dbReference type="PANTHER" id="PTHR32226">
    <property type="entry name" value="TELO2-INTERACTING PROTEIN 2"/>
    <property type="match status" value="1"/>
</dbReference>
<dbReference type="AlphaFoldDB" id="A0A9N8WE30"/>
<dbReference type="EMBL" id="CAJVPV010000940">
    <property type="protein sequence ID" value="CAG8480180.1"/>
    <property type="molecule type" value="Genomic_DNA"/>
</dbReference>
<dbReference type="GO" id="GO:0005634">
    <property type="term" value="C:nucleus"/>
    <property type="evidence" value="ECO:0007669"/>
    <property type="project" value="TreeGrafter"/>
</dbReference>
<dbReference type="InterPro" id="IPR018870">
    <property type="entry name" value="Tti2"/>
</dbReference>
<organism evidence="2 3">
    <name type="scientific">Acaulospora morrowiae</name>
    <dbReference type="NCBI Taxonomy" id="94023"/>
    <lineage>
        <taxon>Eukaryota</taxon>
        <taxon>Fungi</taxon>
        <taxon>Fungi incertae sedis</taxon>
        <taxon>Mucoromycota</taxon>
        <taxon>Glomeromycotina</taxon>
        <taxon>Glomeromycetes</taxon>
        <taxon>Diversisporales</taxon>
        <taxon>Acaulosporaceae</taxon>
        <taxon>Acaulospora</taxon>
    </lineage>
</organism>
<comment type="similarity">
    <text evidence="1">Belongs to the TTI2 family.</text>
</comment>
<proteinExistence type="inferred from homology"/>
<dbReference type="OrthoDB" id="6417021at2759"/>
<comment type="caution">
    <text evidence="2">The sequence shown here is derived from an EMBL/GenBank/DDBJ whole genome shotgun (WGS) entry which is preliminary data.</text>
</comment>
<dbReference type="GO" id="GO:0005829">
    <property type="term" value="C:cytosol"/>
    <property type="evidence" value="ECO:0007669"/>
    <property type="project" value="TreeGrafter"/>
</dbReference>
<gene>
    <name evidence="2" type="ORF">AMORRO_LOCUS2269</name>
</gene>
<sequence length="451" mass="51254">MSKNEVLSLCTKLRPPLFIYETSAIDQSLQQVKTRSKLALEDLQYLIKQATAENNLSHKIDDETIQEVITSCEILIGVDLWINLDLNDPANEVIELLAMLEPMRFPTAKRMIETFIPKILEKSIKPIFLKYSKIRSDKLDGRSSKKLLLDHDNMNEPWRGEVAQASSLLYCCVLHMKSSEIETMLGLIVPPMLSLVDDYDIRLKTRGVSILDYLLKEAKPEVIQRSGLGDVFYEALVNCLSYQNETSYVPFLRLSFSTIITLVSSVEPMAEKSKHSKYEKILSNSVVRGFVYSGDKIAVRQVLLEQVPRLAEKLGIVTVKYLQDLIHNLCATLEIALNVPNKTQILNLHLTAAKGIELLVIKCWPRIPQYAGKILKSIATSWCNVIRLEQKDFDLLDEICKENITSLKAKLRKLCQLLKLACVDHSVIENDIKALIDLDCQMFELLFVNSL</sequence>
<evidence type="ECO:0000313" key="2">
    <source>
        <dbReference type="EMBL" id="CAG8480180.1"/>
    </source>
</evidence>
<reference evidence="2" key="1">
    <citation type="submission" date="2021-06" db="EMBL/GenBank/DDBJ databases">
        <authorList>
            <person name="Kallberg Y."/>
            <person name="Tangrot J."/>
            <person name="Rosling A."/>
        </authorList>
    </citation>
    <scope>NUCLEOTIDE SEQUENCE</scope>
    <source>
        <strain evidence="2">CL551</strain>
    </source>
</reference>
<name>A0A9N8WE30_9GLOM</name>
<protein>
    <submittedName>
        <fullName evidence="2">17245_t:CDS:1</fullName>
    </submittedName>
</protein>
<keyword evidence="3" id="KW-1185">Reference proteome</keyword>
<dbReference type="PANTHER" id="PTHR32226:SF2">
    <property type="entry name" value="TELO2-INTERACTING PROTEIN 2"/>
    <property type="match status" value="1"/>
</dbReference>
<dbReference type="Pfam" id="PF10521">
    <property type="entry name" value="Tti2"/>
    <property type="match status" value="1"/>
</dbReference>
<evidence type="ECO:0000313" key="3">
    <source>
        <dbReference type="Proteomes" id="UP000789342"/>
    </source>
</evidence>